<sequence length="389" mass="44545">MKTRRPEGSIRRRADGRYEVRVQTGINYNTGAPIRKSMYAHTEEEAQRLLYGLLADPSQAIKHVDDDCTLNEWLECWLRTYVADHVKQSTFTSYRTYVQKHFAPVLGQCKLRDLTPRKLQEFYNFKQKSEGLSPKTVINMNLCLHKALNQAVSEGLLKSNPASSLNLKRGRKPQITVLTRDQQARLLEESRKHRYGVFIRLTLATGLRIGEVCGLRWDDIDLSGGVLYVRRSLGRLSKMEDNPVGNRTELALSDVKSENSRRSIPLLRGICADLEVWRNVQRRDIDRIGADVFAHPEMVLTNEFGGLIEPRTLSDYYHAILKAADLPHFTFHALRHTFATRALEQGMDAKTLSTLLGHYSVAFTLDTYTHVLDDQKRSEMARLEALFDL</sequence>
<comment type="similarity">
    <text evidence="2">Belongs to the 'phage' integrase family.</text>
</comment>
<feature type="domain" description="Core-binding (CB)" evidence="8">
    <location>
        <begin position="68"/>
        <end position="152"/>
    </location>
</feature>
<dbReference type="InterPro" id="IPR044068">
    <property type="entry name" value="CB"/>
</dbReference>
<dbReference type="PANTHER" id="PTHR30349">
    <property type="entry name" value="PHAGE INTEGRASE-RELATED"/>
    <property type="match status" value="1"/>
</dbReference>
<dbReference type="GO" id="GO:0015074">
    <property type="term" value="P:DNA integration"/>
    <property type="evidence" value="ECO:0007669"/>
    <property type="project" value="UniProtKB-KW"/>
</dbReference>
<dbReference type="EMBL" id="NFKK01000001">
    <property type="protein sequence ID" value="OUP54322.1"/>
    <property type="molecule type" value="Genomic_DNA"/>
</dbReference>
<dbReference type="Proteomes" id="UP000195897">
    <property type="component" value="Unassembled WGS sequence"/>
</dbReference>
<dbReference type="InterPro" id="IPR050090">
    <property type="entry name" value="Tyrosine_recombinase_XerCD"/>
</dbReference>
<dbReference type="PANTHER" id="PTHR30349:SF91">
    <property type="entry name" value="INTA PROTEIN"/>
    <property type="match status" value="1"/>
</dbReference>
<dbReference type="GO" id="GO:0006310">
    <property type="term" value="P:DNA recombination"/>
    <property type="evidence" value="ECO:0007669"/>
    <property type="project" value="UniProtKB-KW"/>
</dbReference>
<reference evidence="10" key="1">
    <citation type="submission" date="2017-04" db="EMBL/GenBank/DDBJ databases">
        <title>Function of individual gut microbiota members based on whole genome sequencing of pure cultures obtained from chicken caecum.</title>
        <authorList>
            <person name="Medvecky M."/>
            <person name="Cejkova D."/>
            <person name="Polansky O."/>
            <person name="Karasova D."/>
            <person name="Kubasova T."/>
            <person name="Cizek A."/>
            <person name="Rychlik I."/>
        </authorList>
    </citation>
    <scope>NUCLEOTIDE SEQUENCE [LARGE SCALE GENOMIC DNA]</scope>
    <source>
        <strain evidence="10">An180</strain>
    </source>
</reference>
<proteinExistence type="inferred from homology"/>
<dbReference type="InterPro" id="IPR010998">
    <property type="entry name" value="Integrase_recombinase_N"/>
</dbReference>
<evidence type="ECO:0008006" key="11">
    <source>
        <dbReference type="Google" id="ProtNLM"/>
    </source>
</evidence>
<dbReference type="Pfam" id="PF14659">
    <property type="entry name" value="Phage_int_SAM_3"/>
    <property type="match status" value="1"/>
</dbReference>
<accession>A0A1Y4LJL2</accession>
<organism evidence="9 10">
    <name type="scientific">Butyricicoccus pullicaecorum</name>
    <dbReference type="NCBI Taxonomy" id="501571"/>
    <lineage>
        <taxon>Bacteria</taxon>
        <taxon>Bacillati</taxon>
        <taxon>Bacillota</taxon>
        <taxon>Clostridia</taxon>
        <taxon>Eubacteriales</taxon>
        <taxon>Butyricicoccaceae</taxon>
        <taxon>Butyricicoccus</taxon>
    </lineage>
</organism>
<evidence type="ECO:0000256" key="6">
    <source>
        <dbReference type="PROSITE-ProRule" id="PRU01248"/>
    </source>
</evidence>
<dbReference type="InterPro" id="IPR011010">
    <property type="entry name" value="DNA_brk_join_enz"/>
</dbReference>
<keyword evidence="4 6" id="KW-0238">DNA-binding</keyword>
<evidence type="ECO:0000256" key="3">
    <source>
        <dbReference type="ARBA" id="ARBA00022908"/>
    </source>
</evidence>
<dbReference type="Pfam" id="PF00589">
    <property type="entry name" value="Phage_integrase"/>
    <property type="match status" value="1"/>
</dbReference>
<evidence type="ECO:0000313" key="10">
    <source>
        <dbReference type="Proteomes" id="UP000195897"/>
    </source>
</evidence>
<evidence type="ECO:0000256" key="1">
    <source>
        <dbReference type="ARBA" id="ARBA00003283"/>
    </source>
</evidence>
<dbReference type="AlphaFoldDB" id="A0A1Y4LJL2"/>
<dbReference type="Gene3D" id="1.10.443.10">
    <property type="entry name" value="Intergrase catalytic core"/>
    <property type="match status" value="1"/>
</dbReference>
<dbReference type="CDD" id="cd01189">
    <property type="entry name" value="INT_ICEBs1_C_like"/>
    <property type="match status" value="1"/>
</dbReference>
<feature type="domain" description="Tyr recombinase" evidence="7">
    <location>
        <begin position="173"/>
        <end position="381"/>
    </location>
</feature>
<dbReference type="PROSITE" id="PS51900">
    <property type="entry name" value="CB"/>
    <property type="match status" value="1"/>
</dbReference>
<comment type="function">
    <text evidence="1">Site-specific tyrosine recombinase, which acts by catalyzing the cutting and rejoining of the recombining DNA molecules.</text>
</comment>
<keyword evidence="3" id="KW-0229">DNA integration</keyword>
<dbReference type="SUPFAM" id="SSF56349">
    <property type="entry name" value="DNA breaking-rejoining enzymes"/>
    <property type="match status" value="1"/>
</dbReference>
<dbReference type="GO" id="GO:0003677">
    <property type="term" value="F:DNA binding"/>
    <property type="evidence" value="ECO:0007669"/>
    <property type="project" value="UniProtKB-UniRule"/>
</dbReference>
<evidence type="ECO:0000313" key="9">
    <source>
        <dbReference type="EMBL" id="OUP54322.1"/>
    </source>
</evidence>
<evidence type="ECO:0000259" key="8">
    <source>
        <dbReference type="PROSITE" id="PS51900"/>
    </source>
</evidence>
<dbReference type="InterPro" id="IPR004107">
    <property type="entry name" value="Integrase_SAM-like_N"/>
</dbReference>
<dbReference type="InterPro" id="IPR013762">
    <property type="entry name" value="Integrase-like_cat_sf"/>
</dbReference>
<evidence type="ECO:0000256" key="4">
    <source>
        <dbReference type="ARBA" id="ARBA00023125"/>
    </source>
</evidence>
<evidence type="ECO:0000259" key="7">
    <source>
        <dbReference type="PROSITE" id="PS51898"/>
    </source>
</evidence>
<evidence type="ECO:0000256" key="2">
    <source>
        <dbReference type="ARBA" id="ARBA00008857"/>
    </source>
</evidence>
<protein>
    <recommendedName>
        <fullName evidence="11">Site-specific integrase</fullName>
    </recommendedName>
</protein>
<name>A0A1Y4LJL2_9FIRM</name>
<evidence type="ECO:0000256" key="5">
    <source>
        <dbReference type="ARBA" id="ARBA00023172"/>
    </source>
</evidence>
<gene>
    <name evidence="9" type="ORF">B5F17_00030</name>
</gene>
<dbReference type="RefSeq" id="WP_087369671.1">
    <property type="nucleotide sequence ID" value="NZ_NFKK01000001.1"/>
</dbReference>
<dbReference type="PROSITE" id="PS51898">
    <property type="entry name" value="TYR_RECOMBINASE"/>
    <property type="match status" value="1"/>
</dbReference>
<dbReference type="InterPro" id="IPR002104">
    <property type="entry name" value="Integrase_catalytic"/>
</dbReference>
<dbReference type="Gene3D" id="1.10.150.130">
    <property type="match status" value="1"/>
</dbReference>
<comment type="caution">
    <text evidence="9">The sequence shown here is derived from an EMBL/GenBank/DDBJ whole genome shotgun (WGS) entry which is preliminary data.</text>
</comment>
<keyword evidence="5" id="KW-0233">DNA recombination</keyword>